<dbReference type="STRING" id="1798002.A2478_04200"/>
<name>A0A1F5SYD2_9BACT</name>
<evidence type="ECO:0000313" key="3">
    <source>
        <dbReference type="Proteomes" id="UP000179001"/>
    </source>
</evidence>
<dbReference type="EMBL" id="MFGJ01000007">
    <property type="protein sequence ID" value="OGF31662.1"/>
    <property type="molecule type" value="Genomic_DNA"/>
</dbReference>
<evidence type="ECO:0000313" key="2">
    <source>
        <dbReference type="EMBL" id="OGF31662.1"/>
    </source>
</evidence>
<dbReference type="Gene3D" id="1.20.58.2140">
    <property type="match status" value="1"/>
</dbReference>
<dbReference type="PANTHER" id="PTHR10741">
    <property type="entry name" value="TRANSLIN AND TRANSLIN ASSOCIATED PROTEIN X"/>
    <property type="match status" value="1"/>
</dbReference>
<protein>
    <recommendedName>
        <fullName evidence="4">Haloacid dehalogenase</fullName>
    </recommendedName>
</protein>
<dbReference type="Pfam" id="PF01997">
    <property type="entry name" value="Translin"/>
    <property type="match status" value="1"/>
</dbReference>
<dbReference type="InterPro" id="IPR036081">
    <property type="entry name" value="Translin_sf"/>
</dbReference>
<gene>
    <name evidence="2" type="ORF">A2478_04200</name>
</gene>
<dbReference type="GO" id="GO:0043565">
    <property type="term" value="F:sequence-specific DNA binding"/>
    <property type="evidence" value="ECO:0007669"/>
    <property type="project" value="InterPro"/>
</dbReference>
<dbReference type="Proteomes" id="UP000179001">
    <property type="component" value="Unassembled WGS sequence"/>
</dbReference>
<comment type="caution">
    <text evidence="2">The sequence shown here is derived from an EMBL/GenBank/DDBJ whole genome shotgun (WGS) entry which is preliminary data.</text>
</comment>
<evidence type="ECO:0000256" key="1">
    <source>
        <dbReference type="SAM" id="Coils"/>
    </source>
</evidence>
<dbReference type="CDD" id="cd14820">
    <property type="entry name" value="TRAX"/>
    <property type="match status" value="1"/>
</dbReference>
<organism evidence="2 3">
    <name type="scientific">Candidatus Falkowbacteria bacterium RIFOXYC2_FULL_36_12</name>
    <dbReference type="NCBI Taxonomy" id="1798002"/>
    <lineage>
        <taxon>Bacteria</taxon>
        <taxon>Candidatus Falkowiibacteriota</taxon>
    </lineage>
</organism>
<feature type="coiled-coil region" evidence="1">
    <location>
        <begin position="40"/>
        <end position="67"/>
    </location>
</feature>
<keyword evidence="1" id="KW-0175">Coiled coil</keyword>
<sequence>MINKDFWRKINSNQADYDKFRRIIIGQSAQAQHLAKQAIFALHRDNMVEAEEKLAESQQLIQKMEIDFKQNQKLRNEPTWSSAVEEFAEAKLFLAYQKGEEVGEIVGVDIHADEYVGGLSDFTGELHRQAVLLSSKDEFEKVKKIAEEISDIIHLLLEYNLGGYLRTKFDQAKKNLNKIEYILYDINMKKK</sequence>
<dbReference type="SUPFAM" id="SSF74784">
    <property type="entry name" value="Translin"/>
    <property type="match status" value="1"/>
</dbReference>
<proteinExistence type="predicted"/>
<evidence type="ECO:0008006" key="4">
    <source>
        <dbReference type="Google" id="ProtNLM"/>
    </source>
</evidence>
<reference evidence="2 3" key="1">
    <citation type="journal article" date="2016" name="Nat. Commun.">
        <title>Thousands of microbial genomes shed light on interconnected biogeochemical processes in an aquifer system.</title>
        <authorList>
            <person name="Anantharaman K."/>
            <person name="Brown C.T."/>
            <person name="Hug L.A."/>
            <person name="Sharon I."/>
            <person name="Castelle C.J."/>
            <person name="Probst A.J."/>
            <person name="Thomas B.C."/>
            <person name="Singh A."/>
            <person name="Wilkins M.J."/>
            <person name="Karaoz U."/>
            <person name="Brodie E.L."/>
            <person name="Williams K.H."/>
            <person name="Hubbard S.S."/>
            <person name="Banfield J.F."/>
        </authorList>
    </citation>
    <scope>NUCLEOTIDE SEQUENCE [LARGE SCALE GENOMIC DNA]</scope>
</reference>
<accession>A0A1F5SYD2</accession>
<dbReference type="AlphaFoldDB" id="A0A1F5SYD2"/>
<dbReference type="InterPro" id="IPR002848">
    <property type="entry name" value="Translin_fam"/>
</dbReference>